<dbReference type="AlphaFoldDB" id="A0A6F8YAL6"/>
<dbReference type="Pfam" id="PF01497">
    <property type="entry name" value="Peripla_BP_2"/>
    <property type="match status" value="1"/>
</dbReference>
<evidence type="ECO:0000259" key="4">
    <source>
        <dbReference type="PROSITE" id="PS50983"/>
    </source>
</evidence>
<evidence type="ECO:0000256" key="1">
    <source>
        <dbReference type="ARBA" id="ARBA00008814"/>
    </source>
</evidence>
<name>A0A6F8YAL6_9ACTN</name>
<reference evidence="5 6" key="2">
    <citation type="submission" date="2020-03" db="EMBL/GenBank/DDBJ databases">
        <authorList>
            <person name="Ichikawa N."/>
            <person name="Kimura A."/>
            <person name="Kitahashi Y."/>
            <person name="Uohara A."/>
        </authorList>
    </citation>
    <scope>NUCLEOTIDE SEQUENCE [LARGE SCALE GENOMIC DNA]</scope>
    <source>
        <strain evidence="5 6">NBRC 105367</strain>
    </source>
</reference>
<dbReference type="PROSITE" id="PS50983">
    <property type="entry name" value="FE_B12_PBP"/>
    <property type="match status" value="1"/>
</dbReference>
<feature type="region of interest" description="Disordered" evidence="2">
    <location>
        <begin position="35"/>
        <end position="66"/>
    </location>
</feature>
<reference evidence="5 6" key="1">
    <citation type="submission" date="2020-03" db="EMBL/GenBank/DDBJ databases">
        <title>Whole genome shotgun sequence of Phytohabitans suffuscus NBRC 105367.</title>
        <authorList>
            <person name="Komaki H."/>
            <person name="Tamura T."/>
        </authorList>
    </citation>
    <scope>NUCLEOTIDE SEQUENCE [LARGE SCALE GENOMIC DNA]</scope>
    <source>
        <strain evidence="5 6">NBRC 105367</strain>
    </source>
</reference>
<evidence type="ECO:0000313" key="5">
    <source>
        <dbReference type="EMBL" id="BCB83174.1"/>
    </source>
</evidence>
<dbReference type="Proteomes" id="UP000503011">
    <property type="component" value="Chromosome"/>
</dbReference>
<accession>A0A6F8YAL6</accession>
<feature type="domain" description="Fe/B12 periplasmic-binding" evidence="4">
    <location>
        <begin position="93"/>
        <end position="356"/>
    </location>
</feature>
<keyword evidence="3" id="KW-0732">Signal</keyword>
<proteinExistence type="inferred from homology"/>
<dbReference type="SUPFAM" id="SSF53807">
    <property type="entry name" value="Helical backbone' metal receptor"/>
    <property type="match status" value="1"/>
</dbReference>
<dbReference type="InterPro" id="IPR050902">
    <property type="entry name" value="ABC_Transporter_SBP"/>
</dbReference>
<organism evidence="5 6">
    <name type="scientific">Phytohabitans suffuscus</name>
    <dbReference type="NCBI Taxonomy" id="624315"/>
    <lineage>
        <taxon>Bacteria</taxon>
        <taxon>Bacillati</taxon>
        <taxon>Actinomycetota</taxon>
        <taxon>Actinomycetes</taxon>
        <taxon>Micromonosporales</taxon>
        <taxon>Micromonosporaceae</taxon>
    </lineage>
</organism>
<comment type="similarity">
    <text evidence="1">Belongs to the bacterial solute-binding protein 8 family.</text>
</comment>
<evidence type="ECO:0000256" key="2">
    <source>
        <dbReference type="SAM" id="MobiDB-lite"/>
    </source>
</evidence>
<keyword evidence="6" id="KW-1185">Reference proteome</keyword>
<evidence type="ECO:0000313" key="6">
    <source>
        <dbReference type="Proteomes" id="UP000503011"/>
    </source>
</evidence>
<gene>
    <name evidence="5" type="ORF">Psuf_004870</name>
</gene>
<protein>
    <submittedName>
        <fullName evidence="5">ABC transporter substrate-binding protein</fullName>
    </submittedName>
</protein>
<dbReference type="PANTHER" id="PTHR30535:SF4">
    <property type="entry name" value="HEMIN-BINDING PERIPLASMIC PROTEIN HMUT"/>
    <property type="match status" value="1"/>
</dbReference>
<dbReference type="KEGG" id="psuu:Psuf_004870"/>
<dbReference type="EMBL" id="AP022871">
    <property type="protein sequence ID" value="BCB83174.1"/>
    <property type="molecule type" value="Genomic_DNA"/>
</dbReference>
<dbReference type="RefSeq" id="WP_197945758.1">
    <property type="nucleotide sequence ID" value="NZ_AP022871.1"/>
</dbReference>
<evidence type="ECO:0000256" key="3">
    <source>
        <dbReference type="SAM" id="SignalP"/>
    </source>
</evidence>
<feature type="signal peptide" evidence="3">
    <location>
        <begin position="1"/>
        <end position="27"/>
    </location>
</feature>
<dbReference type="Gene3D" id="3.40.50.1980">
    <property type="entry name" value="Nitrogenase molybdenum iron protein domain"/>
    <property type="match status" value="2"/>
</dbReference>
<feature type="chain" id="PRO_5039586800" evidence="3">
    <location>
        <begin position="28"/>
        <end position="359"/>
    </location>
</feature>
<sequence>MDDSATSRGRSFLAVRAGGVLVSLVLAASCTATGSPTASDPSAGGRPQCVGPATASSQPSVEVIATGPTPRLPVTYTDITGKPVTITDASRILALDTYGTLATTVYALGLGDRLVGRDVSTGIPELRHLPLVTHNGHDLNGEAILNLRPSVILTDYSIGPLEVQLQLRDSGIPVVIMSDKRSRDQVGPQIEEVAKALGVPELGERLAERVRGEIEAARARVTALAPKEPAHRLRMVFLYMRGNAGVYYWFGKGSGADDLIQDLGGIDVATEAGLSGMRPLNAEGLATANPDLYLMMTRGLESVGGIDGLKKVPGVADTSAGQRSCVVDMSDYQVLSFGPQFPATLEALAEAVYRRAVRP</sequence>
<dbReference type="PANTHER" id="PTHR30535">
    <property type="entry name" value="VITAMIN B12-BINDING PROTEIN"/>
    <property type="match status" value="1"/>
</dbReference>
<dbReference type="InterPro" id="IPR002491">
    <property type="entry name" value="ABC_transptr_periplasmic_BD"/>
</dbReference>